<feature type="compositionally biased region" description="Gly residues" evidence="2">
    <location>
        <begin position="161"/>
        <end position="175"/>
    </location>
</feature>
<feature type="domain" description="Protein kinase" evidence="3">
    <location>
        <begin position="206"/>
        <end position="466"/>
    </location>
</feature>
<dbReference type="PROSITE" id="PS50011">
    <property type="entry name" value="PROTEIN_KINASE_DOM"/>
    <property type="match status" value="1"/>
</dbReference>
<keyword evidence="5" id="KW-1185">Reference proteome</keyword>
<dbReference type="InterPro" id="IPR017441">
    <property type="entry name" value="Protein_kinase_ATP_BS"/>
</dbReference>
<evidence type="ECO:0000313" key="5">
    <source>
        <dbReference type="Proteomes" id="UP001165060"/>
    </source>
</evidence>
<dbReference type="InterPro" id="IPR000719">
    <property type="entry name" value="Prot_kinase_dom"/>
</dbReference>
<feature type="compositionally biased region" description="Basic and acidic residues" evidence="2">
    <location>
        <begin position="726"/>
        <end position="740"/>
    </location>
</feature>
<dbReference type="SMART" id="SM00220">
    <property type="entry name" value="S_TKc"/>
    <property type="match status" value="1"/>
</dbReference>
<proteinExistence type="predicted"/>
<feature type="compositionally biased region" description="Basic and acidic residues" evidence="2">
    <location>
        <begin position="596"/>
        <end position="618"/>
    </location>
</feature>
<dbReference type="PROSITE" id="PS00107">
    <property type="entry name" value="PROTEIN_KINASE_ATP"/>
    <property type="match status" value="1"/>
</dbReference>
<evidence type="ECO:0000256" key="1">
    <source>
        <dbReference type="PROSITE-ProRule" id="PRU10141"/>
    </source>
</evidence>
<feature type="region of interest" description="Disordered" evidence="2">
    <location>
        <begin position="568"/>
        <end position="635"/>
    </location>
</feature>
<comment type="caution">
    <text evidence="4">The sequence shown here is derived from an EMBL/GenBank/DDBJ whole genome shotgun (WGS) entry which is preliminary data.</text>
</comment>
<dbReference type="InterPro" id="IPR011009">
    <property type="entry name" value="Kinase-like_dom_sf"/>
</dbReference>
<feature type="region of interest" description="Disordered" evidence="2">
    <location>
        <begin position="656"/>
        <end position="768"/>
    </location>
</feature>
<organism evidence="4 5">
    <name type="scientific">Tetraparma gracilis</name>
    <dbReference type="NCBI Taxonomy" id="2962635"/>
    <lineage>
        <taxon>Eukaryota</taxon>
        <taxon>Sar</taxon>
        <taxon>Stramenopiles</taxon>
        <taxon>Ochrophyta</taxon>
        <taxon>Bolidophyceae</taxon>
        <taxon>Parmales</taxon>
        <taxon>Triparmaceae</taxon>
        <taxon>Tetraparma</taxon>
    </lineage>
</organism>
<sequence>MLPSLTSSASSDPPSSPPKPSVVSRLRSNVASSRSPPNPDDDDGVVEVDSDAEDESTPREASPPPARAAPPQEAGAPRDLRSRSAPALPGPALAPPPVSAPAPPAGSAAAGAGRRALRKSLTLSADQLSGTPSASTSATPATTPGSTAASEAEQGCLPGVAPGGGLPGGGLPGEGLGSPSGLGLAALPPSLFPPSLFTPSLSSLLVTTGVKIGSGATASVYRAVDASSLRVYALKKILIDSPDKARMLAAELTALASAPGEHRNIVNYSGSYYLARSKTAVMAMEYMSLGPLSSLISLLHENPAVPRPLYMSVVTSVSRDVLSGLSSFHAMQRLHRDIKPANVLLSRGGVAKLSDFGLARSVEEDPLTEATSYVGTQNFMSPERLYGGSYTCTSDVWSAGMTIYTALLGGYPLSQSLKFWDLVASLEKLPTTTMFEEEETQDFFKKCFSPADVRPGAEELLAHPVLSRERFPPPSGADWDLLRSLVRSQNSSSNLTSDDLASLSLSILRHRASLSSRAVTDDEKKALAHDLHVFPAAVEEAFQHAKRELLKDQSLYETAAKPVQARRRRRTFVAKTPKAGGEEESEGESSGLGEVPRVRFDEGSPFGRDEESPFRRGEASPFRDSGGLPAATSDTPTNAMVAAMAEATIASPDRIMEEGGGAVGGGSGVGGATASARRKRRSRRRTYDTGGTGAGMDNVPSPKNFVLPDIGEAAPPSGPPGYRRSRTFDPDEKEKIRHQMEEEEQGGEGRTMRTKSDYVGQQDKTEWL</sequence>
<feature type="compositionally biased region" description="Low complexity" evidence="2">
    <location>
        <begin position="105"/>
        <end position="114"/>
    </location>
</feature>
<gene>
    <name evidence="4" type="ORF">TeGR_g10903</name>
</gene>
<feature type="compositionally biased region" description="Pro residues" evidence="2">
    <location>
        <begin position="88"/>
        <end position="104"/>
    </location>
</feature>
<evidence type="ECO:0000313" key="4">
    <source>
        <dbReference type="EMBL" id="GMI23827.1"/>
    </source>
</evidence>
<reference evidence="4 5" key="1">
    <citation type="journal article" date="2023" name="Commun. Biol.">
        <title>Genome analysis of Parmales, the sister group of diatoms, reveals the evolutionary specialization of diatoms from phago-mixotrophs to photoautotrophs.</title>
        <authorList>
            <person name="Ban H."/>
            <person name="Sato S."/>
            <person name="Yoshikawa S."/>
            <person name="Yamada K."/>
            <person name="Nakamura Y."/>
            <person name="Ichinomiya M."/>
            <person name="Sato N."/>
            <person name="Blanc-Mathieu R."/>
            <person name="Endo H."/>
            <person name="Kuwata A."/>
            <person name="Ogata H."/>
        </authorList>
    </citation>
    <scope>NUCLEOTIDE SEQUENCE [LARGE SCALE GENOMIC DNA]</scope>
</reference>
<feature type="binding site" evidence="1">
    <location>
        <position position="235"/>
    </location>
    <ligand>
        <name>ATP</name>
        <dbReference type="ChEBI" id="CHEBI:30616"/>
    </ligand>
</feature>
<protein>
    <recommendedName>
        <fullName evidence="3">Protein kinase domain-containing protein</fullName>
    </recommendedName>
</protein>
<feature type="compositionally biased region" description="Gly residues" evidence="2">
    <location>
        <begin position="658"/>
        <end position="671"/>
    </location>
</feature>
<dbReference type="Gene3D" id="1.10.510.10">
    <property type="entry name" value="Transferase(Phosphotransferase) domain 1"/>
    <property type="match status" value="1"/>
</dbReference>
<accession>A0ABQ6MCQ1</accession>
<feature type="compositionally biased region" description="Low complexity" evidence="2">
    <location>
        <begin position="129"/>
        <end position="160"/>
    </location>
</feature>
<dbReference type="Proteomes" id="UP001165060">
    <property type="component" value="Unassembled WGS sequence"/>
</dbReference>
<name>A0ABQ6MCQ1_9STRA</name>
<feature type="compositionally biased region" description="Low complexity" evidence="2">
    <location>
        <begin position="21"/>
        <end position="35"/>
    </location>
</feature>
<dbReference type="EMBL" id="BRYB01003985">
    <property type="protein sequence ID" value="GMI23827.1"/>
    <property type="molecule type" value="Genomic_DNA"/>
</dbReference>
<dbReference type="PANTHER" id="PTHR24361">
    <property type="entry name" value="MITOGEN-ACTIVATED KINASE KINASE KINASE"/>
    <property type="match status" value="1"/>
</dbReference>
<feature type="compositionally biased region" description="Acidic residues" evidence="2">
    <location>
        <begin position="39"/>
        <end position="55"/>
    </location>
</feature>
<dbReference type="PANTHER" id="PTHR24361:SF785">
    <property type="entry name" value="DUAL SPECIFICITY MITOGEN-ACTIVATED PROTEIN KINASE KINASE 1"/>
    <property type="match status" value="1"/>
</dbReference>
<keyword evidence="1" id="KW-0067">ATP-binding</keyword>
<keyword evidence="1" id="KW-0547">Nucleotide-binding</keyword>
<dbReference type="SUPFAM" id="SSF56112">
    <property type="entry name" value="Protein kinase-like (PK-like)"/>
    <property type="match status" value="1"/>
</dbReference>
<evidence type="ECO:0000256" key="2">
    <source>
        <dbReference type="SAM" id="MobiDB-lite"/>
    </source>
</evidence>
<dbReference type="Pfam" id="PF00069">
    <property type="entry name" value="Pkinase"/>
    <property type="match status" value="1"/>
</dbReference>
<dbReference type="InterPro" id="IPR053235">
    <property type="entry name" value="Ser_Thr_kinase"/>
</dbReference>
<feature type="region of interest" description="Disordered" evidence="2">
    <location>
        <begin position="1"/>
        <end position="175"/>
    </location>
</feature>
<feature type="compositionally biased region" description="Low complexity" evidence="2">
    <location>
        <begin position="1"/>
        <end position="13"/>
    </location>
</feature>
<evidence type="ECO:0000259" key="3">
    <source>
        <dbReference type="PROSITE" id="PS50011"/>
    </source>
</evidence>